<sequence length="200" mass="22574">MATIIGLTGGIASGKSTVSNILKDNGFYIVDADIAARVVVEPGEKAYKEIVTAFGEDILHEDKTINRKKLGSIIFHDDDKRQVLNEIVHPAVRERMNIWKQEAITAGKQTIIYDIPLLFESNLTHLVERTIVVYVDEDVQKKRLMQRNNLSEPEADARIKSQMPLKQKVKMADVVINNNGTIENTKNQINALIEKWKLVP</sequence>
<comment type="similarity">
    <text evidence="3">Belongs to the CoaE family.</text>
</comment>
<dbReference type="PROSITE" id="PS51219">
    <property type="entry name" value="DPCK"/>
    <property type="match status" value="1"/>
</dbReference>
<evidence type="ECO:0000313" key="6">
    <source>
        <dbReference type="Proteomes" id="UP001596147"/>
    </source>
</evidence>
<dbReference type="EMBL" id="JBHSMC010000005">
    <property type="protein sequence ID" value="MFC5464366.1"/>
    <property type="molecule type" value="Genomic_DNA"/>
</dbReference>
<dbReference type="HAMAP" id="MF_00376">
    <property type="entry name" value="Dephospho_CoA_kinase"/>
    <property type="match status" value="1"/>
</dbReference>
<dbReference type="Gene3D" id="3.40.50.300">
    <property type="entry name" value="P-loop containing nucleotide triphosphate hydrolases"/>
    <property type="match status" value="1"/>
</dbReference>
<evidence type="ECO:0000256" key="2">
    <source>
        <dbReference type="ARBA" id="ARBA00022840"/>
    </source>
</evidence>
<comment type="caution">
    <text evidence="5">The sequence shown here is derived from an EMBL/GenBank/DDBJ whole genome shotgun (WGS) entry which is preliminary data.</text>
</comment>
<keyword evidence="1 3" id="KW-0547">Nucleotide-binding</keyword>
<dbReference type="PANTHER" id="PTHR10695:SF46">
    <property type="entry name" value="BIFUNCTIONAL COENZYME A SYNTHASE-RELATED"/>
    <property type="match status" value="1"/>
</dbReference>
<evidence type="ECO:0000256" key="3">
    <source>
        <dbReference type="HAMAP-Rule" id="MF_00376"/>
    </source>
</evidence>
<comment type="function">
    <text evidence="3">Catalyzes the phosphorylation of the 3'-hydroxyl group of dephosphocoenzyme A to form coenzyme A.</text>
</comment>
<keyword evidence="3 5" id="KW-0418">Kinase</keyword>
<dbReference type="SUPFAM" id="SSF52540">
    <property type="entry name" value="P-loop containing nucleoside triphosphate hydrolases"/>
    <property type="match status" value="1"/>
</dbReference>
<dbReference type="Proteomes" id="UP001596147">
    <property type="component" value="Unassembled WGS sequence"/>
</dbReference>
<keyword evidence="3" id="KW-0963">Cytoplasm</keyword>
<dbReference type="Pfam" id="PF01121">
    <property type="entry name" value="CoaE"/>
    <property type="match status" value="1"/>
</dbReference>
<dbReference type="RefSeq" id="WP_144924025.1">
    <property type="nucleotide sequence ID" value="NZ_JBHSMC010000005.1"/>
</dbReference>
<name>A0ABW0LG99_9BACI</name>
<comment type="subcellular location">
    <subcellularLocation>
        <location evidence="3">Cytoplasm</location>
    </subcellularLocation>
</comment>
<dbReference type="InterPro" id="IPR027417">
    <property type="entry name" value="P-loop_NTPase"/>
</dbReference>
<accession>A0ABW0LG99</accession>
<gene>
    <name evidence="3 5" type="primary">coaE</name>
    <name evidence="5" type="ORF">ACFPM4_06280</name>
</gene>
<feature type="binding site" evidence="3">
    <location>
        <begin position="12"/>
        <end position="17"/>
    </location>
    <ligand>
        <name>ATP</name>
        <dbReference type="ChEBI" id="CHEBI:30616"/>
    </ligand>
</feature>
<evidence type="ECO:0000313" key="5">
    <source>
        <dbReference type="EMBL" id="MFC5464366.1"/>
    </source>
</evidence>
<keyword evidence="3 5" id="KW-0808">Transferase</keyword>
<dbReference type="InterPro" id="IPR001977">
    <property type="entry name" value="Depp_CoAkinase"/>
</dbReference>
<comment type="catalytic activity">
    <reaction evidence="3">
        <text>3'-dephospho-CoA + ATP = ADP + CoA + H(+)</text>
        <dbReference type="Rhea" id="RHEA:18245"/>
        <dbReference type="ChEBI" id="CHEBI:15378"/>
        <dbReference type="ChEBI" id="CHEBI:30616"/>
        <dbReference type="ChEBI" id="CHEBI:57287"/>
        <dbReference type="ChEBI" id="CHEBI:57328"/>
        <dbReference type="ChEBI" id="CHEBI:456216"/>
        <dbReference type="EC" id="2.7.1.24"/>
    </reaction>
</comment>
<evidence type="ECO:0000256" key="1">
    <source>
        <dbReference type="ARBA" id="ARBA00022741"/>
    </source>
</evidence>
<dbReference type="PANTHER" id="PTHR10695">
    <property type="entry name" value="DEPHOSPHO-COA KINASE-RELATED"/>
    <property type="match status" value="1"/>
</dbReference>
<comment type="pathway">
    <text evidence="3">Cofactor biosynthesis; coenzyme A biosynthesis; CoA from (R)-pantothenate: step 5/5.</text>
</comment>
<protein>
    <recommendedName>
        <fullName evidence="3 4">Dephospho-CoA kinase</fullName>
        <ecNumber evidence="3 4">2.7.1.24</ecNumber>
    </recommendedName>
    <alternativeName>
        <fullName evidence="3">Dephosphocoenzyme A kinase</fullName>
    </alternativeName>
</protein>
<keyword evidence="2 3" id="KW-0067">ATP-binding</keyword>
<keyword evidence="3" id="KW-0173">Coenzyme A biosynthesis</keyword>
<dbReference type="EC" id="2.7.1.24" evidence="3 4"/>
<dbReference type="CDD" id="cd02022">
    <property type="entry name" value="DPCK"/>
    <property type="match status" value="1"/>
</dbReference>
<dbReference type="NCBIfam" id="TIGR00152">
    <property type="entry name" value="dephospho-CoA kinase"/>
    <property type="match status" value="1"/>
</dbReference>
<keyword evidence="6" id="KW-1185">Reference proteome</keyword>
<reference evidence="6" key="1">
    <citation type="journal article" date="2019" name="Int. J. Syst. Evol. Microbiol.">
        <title>The Global Catalogue of Microorganisms (GCM) 10K type strain sequencing project: providing services to taxonomists for standard genome sequencing and annotation.</title>
        <authorList>
            <consortium name="The Broad Institute Genomics Platform"/>
            <consortium name="The Broad Institute Genome Sequencing Center for Infectious Disease"/>
            <person name="Wu L."/>
            <person name="Ma J."/>
        </authorList>
    </citation>
    <scope>NUCLEOTIDE SEQUENCE [LARGE SCALE GENOMIC DNA]</scope>
    <source>
        <strain evidence="6">CGMCC 1.12237</strain>
    </source>
</reference>
<evidence type="ECO:0000256" key="4">
    <source>
        <dbReference type="NCBIfam" id="TIGR00152"/>
    </source>
</evidence>
<dbReference type="GO" id="GO:0004140">
    <property type="term" value="F:dephospho-CoA kinase activity"/>
    <property type="evidence" value="ECO:0007669"/>
    <property type="project" value="UniProtKB-EC"/>
</dbReference>
<organism evidence="5 6">
    <name type="scientific">Lederbergia graminis</name>
    <dbReference type="NCBI Taxonomy" id="735518"/>
    <lineage>
        <taxon>Bacteria</taxon>
        <taxon>Bacillati</taxon>
        <taxon>Bacillota</taxon>
        <taxon>Bacilli</taxon>
        <taxon>Bacillales</taxon>
        <taxon>Bacillaceae</taxon>
        <taxon>Lederbergia</taxon>
    </lineage>
</organism>
<proteinExistence type="inferred from homology"/>